<dbReference type="GO" id="GO:0003676">
    <property type="term" value="F:nucleic acid binding"/>
    <property type="evidence" value="ECO:0007669"/>
    <property type="project" value="InterPro"/>
</dbReference>
<organism evidence="1 2">
    <name type="scientific">Trichonephila clavipes</name>
    <name type="common">Golden silk orbweaver</name>
    <name type="synonym">Nephila clavipes</name>
    <dbReference type="NCBI Taxonomy" id="2585209"/>
    <lineage>
        <taxon>Eukaryota</taxon>
        <taxon>Metazoa</taxon>
        <taxon>Ecdysozoa</taxon>
        <taxon>Arthropoda</taxon>
        <taxon>Chelicerata</taxon>
        <taxon>Arachnida</taxon>
        <taxon>Araneae</taxon>
        <taxon>Araneomorphae</taxon>
        <taxon>Entelegynae</taxon>
        <taxon>Araneoidea</taxon>
        <taxon>Nephilidae</taxon>
        <taxon>Trichonephila</taxon>
    </lineage>
</organism>
<dbReference type="Proteomes" id="UP000887159">
    <property type="component" value="Unassembled WGS sequence"/>
</dbReference>
<dbReference type="InterPro" id="IPR036397">
    <property type="entry name" value="RNaseH_sf"/>
</dbReference>
<evidence type="ECO:0000313" key="2">
    <source>
        <dbReference type="Proteomes" id="UP000887159"/>
    </source>
</evidence>
<reference evidence="1" key="1">
    <citation type="submission" date="2020-08" db="EMBL/GenBank/DDBJ databases">
        <title>Multicomponent nature underlies the extraordinary mechanical properties of spider dragline silk.</title>
        <authorList>
            <person name="Kono N."/>
            <person name="Nakamura H."/>
            <person name="Mori M."/>
            <person name="Yoshida Y."/>
            <person name="Ohtoshi R."/>
            <person name="Malay A.D."/>
            <person name="Moran D.A.P."/>
            <person name="Tomita M."/>
            <person name="Numata K."/>
            <person name="Arakawa K."/>
        </authorList>
    </citation>
    <scope>NUCLEOTIDE SEQUENCE</scope>
</reference>
<comment type="caution">
    <text evidence="1">The sequence shown here is derived from an EMBL/GenBank/DDBJ whole genome shotgun (WGS) entry which is preliminary data.</text>
</comment>
<keyword evidence="2" id="KW-1185">Reference proteome</keyword>
<accession>A0A8X6VQD2</accession>
<gene>
    <name evidence="1" type="primary">X975_08933</name>
    <name evidence="1" type="ORF">TNCV_3519281</name>
</gene>
<dbReference type="AlphaFoldDB" id="A0A8X6VQD2"/>
<sequence length="128" mass="14925">MVTPSIDPWQHDSQRYIHTILQPYVLPLMLRLPQKPFFNKTMISLTWQGCHKTVYALLLPFLGLSDPQICLQYRISGIIRDLTRLNELKARLQEIWNEMSQDIIQNLHASMPDRIASCIRGRGSSTEY</sequence>
<proteinExistence type="predicted"/>
<name>A0A8X6VQD2_TRICX</name>
<dbReference type="EMBL" id="BMAU01021345">
    <property type="protein sequence ID" value="GFY17573.1"/>
    <property type="molecule type" value="Genomic_DNA"/>
</dbReference>
<protein>
    <submittedName>
        <fullName evidence="1">Transposable element Tcb1 transposase</fullName>
    </submittedName>
</protein>
<evidence type="ECO:0000313" key="1">
    <source>
        <dbReference type="EMBL" id="GFY17573.1"/>
    </source>
</evidence>
<dbReference type="Gene3D" id="3.30.420.10">
    <property type="entry name" value="Ribonuclease H-like superfamily/Ribonuclease H"/>
    <property type="match status" value="1"/>
</dbReference>